<evidence type="ECO:0000256" key="1">
    <source>
        <dbReference type="ARBA" id="ARBA00004141"/>
    </source>
</evidence>
<feature type="transmembrane region" description="Helical" evidence="6">
    <location>
        <begin position="89"/>
        <end position="107"/>
    </location>
</feature>
<dbReference type="EMBL" id="JBHTGQ010000041">
    <property type="protein sequence ID" value="MFC7751329.1"/>
    <property type="molecule type" value="Genomic_DNA"/>
</dbReference>
<dbReference type="InterPro" id="IPR002794">
    <property type="entry name" value="DUF92_TMEM19"/>
</dbReference>
<dbReference type="PANTHER" id="PTHR13353">
    <property type="entry name" value="TRANSMEMBRANE PROTEIN 19"/>
    <property type="match status" value="1"/>
</dbReference>
<keyword evidence="3 6" id="KW-0812">Transmembrane</keyword>
<evidence type="ECO:0000313" key="7">
    <source>
        <dbReference type="EMBL" id="MFC7751329.1"/>
    </source>
</evidence>
<evidence type="ECO:0000313" key="8">
    <source>
        <dbReference type="Proteomes" id="UP001596528"/>
    </source>
</evidence>
<evidence type="ECO:0000256" key="3">
    <source>
        <dbReference type="ARBA" id="ARBA00022692"/>
    </source>
</evidence>
<organism evidence="7 8">
    <name type="scientific">Paenibacillus thermoaerophilus</name>
    <dbReference type="NCBI Taxonomy" id="1215385"/>
    <lineage>
        <taxon>Bacteria</taxon>
        <taxon>Bacillati</taxon>
        <taxon>Bacillota</taxon>
        <taxon>Bacilli</taxon>
        <taxon>Bacillales</taxon>
        <taxon>Paenibacillaceae</taxon>
        <taxon>Paenibacillus</taxon>
    </lineage>
</organism>
<dbReference type="PANTHER" id="PTHR13353:SF5">
    <property type="entry name" value="TRANSMEMBRANE PROTEIN 19"/>
    <property type="match status" value="1"/>
</dbReference>
<comment type="similarity">
    <text evidence="2">Belongs to the TMEM19 family.</text>
</comment>
<sequence>MLWLKLGAGFIGSSVIAGVAYRKHSLSAEGAAAAVVIGTALTAAQEAAWFLTMIAFFVSSSVWSRLGKKSKQAAAQGYEKGDRRDAGQVFANGGLATAIALAAAFMPEAWAEGWSWAFAGAMAAVTADTWATEIGGWSRSQPRSIVTGRRVEPGTSGGVTPLGLAAAASGAIFIGLVFGGLQWAFGGQAADLVLALAAGLIGGVAGSLADSWVGAVWQRMNRCGVCGCDVEALSHCGRPTRYVRGARYMNNDAVNAICSAVGALTGAIAAWAAAVISG</sequence>
<feature type="transmembrane region" description="Helical" evidence="6">
    <location>
        <begin position="253"/>
        <end position="276"/>
    </location>
</feature>
<comment type="subcellular location">
    <subcellularLocation>
        <location evidence="1">Membrane</location>
        <topology evidence="1">Multi-pass membrane protein</topology>
    </subcellularLocation>
</comment>
<dbReference type="RefSeq" id="WP_138788562.1">
    <property type="nucleotide sequence ID" value="NZ_JBHTGQ010000041.1"/>
</dbReference>
<accession>A0ABW2V8V7</accession>
<feature type="transmembrane region" description="Helical" evidence="6">
    <location>
        <begin position="193"/>
        <end position="213"/>
    </location>
</feature>
<proteinExistence type="inferred from homology"/>
<feature type="transmembrane region" description="Helical" evidence="6">
    <location>
        <begin position="158"/>
        <end position="181"/>
    </location>
</feature>
<feature type="transmembrane region" description="Helical" evidence="6">
    <location>
        <begin position="32"/>
        <end position="58"/>
    </location>
</feature>
<comment type="caution">
    <text evidence="7">The sequence shown here is derived from an EMBL/GenBank/DDBJ whole genome shotgun (WGS) entry which is preliminary data.</text>
</comment>
<dbReference type="Pfam" id="PF01940">
    <property type="entry name" value="DUF92"/>
    <property type="match status" value="1"/>
</dbReference>
<gene>
    <name evidence="7" type="ORF">ACFQWB_15525</name>
</gene>
<evidence type="ECO:0000256" key="5">
    <source>
        <dbReference type="ARBA" id="ARBA00023136"/>
    </source>
</evidence>
<evidence type="ECO:0000256" key="6">
    <source>
        <dbReference type="SAM" id="Phobius"/>
    </source>
</evidence>
<evidence type="ECO:0000256" key="2">
    <source>
        <dbReference type="ARBA" id="ARBA00009012"/>
    </source>
</evidence>
<keyword evidence="5 6" id="KW-0472">Membrane</keyword>
<keyword evidence="4 6" id="KW-1133">Transmembrane helix</keyword>
<reference evidence="8" key="1">
    <citation type="journal article" date="2019" name="Int. J. Syst. Evol. Microbiol.">
        <title>The Global Catalogue of Microorganisms (GCM) 10K type strain sequencing project: providing services to taxonomists for standard genome sequencing and annotation.</title>
        <authorList>
            <consortium name="The Broad Institute Genomics Platform"/>
            <consortium name="The Broad Institute Genome Sequencing Center for Infectious Disease"/>
            <person name="Wu L."/>
            <person name="Ma J."/>
        </authorList>
    </citation>
    <scope>NUCLEOTIDE SEQUENCE [LARGE SCALE GENOMIC DNA]</scope>
    <source>
        <strain evidence="8">JCM 18657</strain>
    </source>
</reference>
<name>A0ABW2V8V7_9BACL</name>
<keyword evidence="8" id="KW-1185">Reference proteome</keyword>
<evidence type="ECO:0000256" key="4">
    <source>
        <dbReference type="ARBA" id="ARBA00022989"/>
    </source>
</evidence>
<dbReference type="Proteomes" id="UP001596528">
    <property type="component" value="Unassembled WGS sequence"/>
</dbReference>
<protein>
    <submittedName>
        <fullName evidence="7">DUF92 domain-containing protein</fullName>
    </submittedName>
</protein>
<feature type="transmembrane region" description="Helical" evidence="6">
    <location>
        <begin position="113"/>
        <end position="137"/>
    </location>
</feature>